<keyword evidence="1" id="KW-0472">Membrane</keyword>
<organism evidence="2">
    <name type="scientific">Salmonella enterica</name>
    <name type="common">Salmonella choleraesuis</name>
    <dbReference type="NCBI Taxonomy" id="28901"/>
    <lineage>
        <taxon>Bacteria</taxon>
        <taxon>Pseudomonadati</taxon>
        <taxon>Pseudomonadota</taxon>
        <taxon>Gammaproteobacteria</taxon>
        <taxon>Enterobacterales</taxon>
        <taxon>Enterobacteriaceae</taxon>
        <taxon>Salmonella</taxon>
    </lineage>
</organism>
<accession>A0A618JL09</accession>
<sequence>MQEINFKSPFITSRSRVISHLIGLSMVSIFLPIKIYPVVFAVSLLMMLYRISLKFYVFSFFASLILLLIVFTSTYTIQDDETVTAIIK</sequence>
<evidence type="ECO:0000313" key="2">
    <source>
        <dbReference type="EMBL" id="ECX4360010.1"/>
    </source>
</evidence>
<dbReference type="EMBL" id="AALAHZ010000003">
    <property type="protein sequence ID" value="ECX4360010.1"/>
    <property type="molecule type" value="Genomic_DNA"/>
</dbReference>
<reference evidence="2" key="1">
    <citation type="submission" date="2019-09" db="EMBL/GenBank/DDBJ databases">
        <authorList>
            <consortium name="NARMS: The National Antimicrobial Resistance Monitoring System"/>
        </authorList>
    </citation>
    <scope>NUCLEOTIDE SEQUENCE</scope>
    <source>
        <strain evidence="2">FSIS11924368</strain>
    </source>
</reference>
<proteinExistence type="predicted"/>
<dbReference type="AlphaFoldDB" id="A0A618JL09"/>
<gene>
    <name evidence="2" type="ORF">F6H61_02820</name>
</gene>
<feature type="transmembrane region" description="Helical" evidence="1">
    <location>
        <begin position="55"/>
        <end position="77"/>
    </location>
</feature>
<keyword evidence="2" id="KW-0436">Ligase</keyword>
<name>A0A618JL09_SALER</name>
<keyword evidence="1" id="KW-0812">Transmembrane</keyword>
<protein>
    <submittedName>
        <fullName evidence="2">O-antigen ligase domain-containing protein</fullName>
    </submittedName>
</protein>
<feature type="non-terminal residue" evidence="2">
    <location>
        <position position="88"/>
    </location>
</feature>
<keyword evidence="1" id="KW-1133">Transmembrane helix</keyword>
<dbReference type="GO" id="GO:0016874">
    <property type="term" value="F:ligase activity"/>
    <property type="evidence" value="ECO:0007669"/>
    <property type="project" value="UniProtKB-KW"/>
</dbReference>
<feature type="transmembrane region" description="Helical" evidence="1">
    <location>
        <begin position="21"/>
        <end position="49"/>
    </location>
</feature>
<evidence type="ECO:0000256" key="1">
    <source>
        <dbReference type="SAM" id="Phobius"/>
    </source>
</evidence>
<comment type="caution">
    <text evidence="2">The sequence shown here is derived from an EMBL/GenBank/DDBJ whole genome shotgun (WGS) entry which is preliminary data.</text>
</comment>